<sequence length="144" mass="16294">MKKRLFGLTVLECRHLAFQLAELNGCVHSFNKDLELSEKDWMQGFLRRHPDVSNRTPEATSRARAMDFNRVAVGQFFKLLTETVEKHHLTADKIYNSDETGITINPKGLSRILVTKGKRQVGALTSRERDEMVTVEICFSAAGA</sequence>
<protein>
    <recommendedName>
        <fullName evidence="3">Transposase</fullName>
    </recommendedName>
</protein>
<name>A0A8K0CMD6_IGNLU</name>
<proteinExistence type="predicted"/>
<accession>A0A8K0CMD6</accession>
<keyword evidence="2" id="KW-1185">Reference proteome</keyword>
<dbReference type="AlphaFoldDB" id="A0A8K0CMD6"/>
<dbReference type="OrthoDB" id="6754776at2759"/>
<reference evidence="1" key="1">
    <citation type="submission" date="2019-08" db="EMBL/GenBank/DDBJ databases">
        <title>The genome of the North American firefly Photinus pyralis.</title>
        <authorList>
            <consortium name="Photinus pyralis genome working group"/>
            <person name="Fallon T.R."/>
            <person name="Sander Lower S.E."/>
            <person name="Weng J.-K."/>
        </authorList>
    </citation>
    <scope>NUCLEOTIDE SEQUENCE</scope>
    <source>
        <strain evidence="1">TRF0915ILg1</strain>
        <tissue evidence="1">Whole body</tissue>
    </source>
</reference>
<evidence type="ECO:0000313" key="2">
    <source>
        <dbReference type="Proteomes" id="UP000801492"/>
    </source>
</evidence>
<gene>
    <name evidence="1" type="ORF">ILUMI_19456</name>
</gene>
<evidence type="ECO:0008006" key="3">
    <source>
        <dbReference type="Google" id="ProtNLM"/>
    </source>
</evidence>
<organism evidence="1 2">
    <name type="scientific">Ignelater luminosus</name>
    <name type="common">Cucubano</name>
    <name type="synonym">Pyrophorus luminosus</name>
    <dbReference type="NCBI Taxonomy" id="2038154"/>
    <lineage>
        <taxon>Eukaryota</taxon>
        <taxon>Metazoa</taxon>
        <taxon>Ecdysozoa</taxon>
        <taxon>Arthropoda</taxon>
        <taxon>Hexapoda</taxon>
        <taxon>Insecta</taxon>
        <taxon>Pterygota</taxon>
        <taxon>Neoptera</taxon>
        <taxon>Endopterygota</taxon>
        <taxon>Coleoptera</taxon>
        <taxon>Polyphaga</taxon>
        <taxon>Elateriformia</taxon>
        <taxon>Elateroidea</taxon>
        <taxon>Elateridae</taxon>
        <taxon>Agrypninae</taxon>
        <taxon>Pyrophorini</taxon>
        <taxon>Ignelater</taxon>
    </lineage>
</organism>
<comment type="caution">
    <text evidence="1">The sequence shown here is derived from an EMBL/GenBank/DDBJ whole genome shotgun (WGS) entry which is preliminary data.</text>
</comment>
<evidence type="ECO:0000313" key="1">
    <source>
        <dbReference type="EMBL" id="KAF2886717.1"/>
    </source>
</evidence>
<dbReference type="Proteomes" id="UP000801492">
    <property type="component" value="Unassembled WGS sequence"/>
</dbReference>
<dbReference type="EMBL" id="VTPC01086682">
    <property type="protein sequence ID" value="KAF2886717.1"/>
    <property type="molecule type" value="Genomic_DNA"/>
</dbReference>